<protein>
    <recommendedName>
        <fullName evidence="7">Peptidase S8/S53 domain-containing protein</fullName>
    </recommendedName>
</protein>
<feature type="compositionally biased region" description="Polar residues" evidence="6">
    <location>
        <begin position="410"/>
        <end position="421"/>
    </location>
</feature>
<dbReference type="AlphaFoldDB" id="A0A2T1C4H6"/>
<dbReference type="Gene3D" id="3.40.50.200">
    <property type="entry name" value="Peptidase S8/S53 domain"/>
    <property type="match status" value="1"/>
</dbReference>
<evidence type="ECO:0000256" key="5">
    <source>
        <dbReference type="PROSITE-ProRule" id="PRU01240"/>
    </source>
</evidence>
<dbReference type="InterPro" id="IPR050131">
    <property type="entry name" value="Peptidase_S8_subtilisin-like"/>
</dbReference>
<keyword evidence="9" id="KW-1185">Reference proteome</keyword>
<evidence type="ECO:0000256" key="1">
    <source>
        <dbReference type="ARBA" id="ARBA00011073"/>
    </source>
</evidence>
<dbReference type="GO" id="GO:0006508">
    <property type="term" value="P:proteolysis"/>
    <property type="evidence" value="ECO:0007669"/>
    <property type="project" value="UniProtKB-KW"/>
</dbReference>
<evidence type="ECO:0000256" key="3">
    <source>
        <dbReference type="ARBA" id="ARBA00022801"/>
    </source>
</evidence>
<keyword evidence="3" id="KW-0378">Hydrolase</keyword>
<dbReference type="GO" id="GO:0004252">
    <property type="term" value="F:serine-type endopeptidase activity"/>
    <property type="evidence" value="ECO:0007669"/>
    <property type="project" value="InterPro"/>
</dbReference>
<dbReference type="Pfam" id="PF00082">
    <property type="entry name" value="Peptidase_S8"/>
    <property type="match status" value="1"/>
</dbReference>
<comment type="caution">
    <text evidence="8">The sequence shown here is derived from an EMBL/GenBank/DDBJ whole genome shotgun (WGS) entry which is preliminary data.</text>
</comment>
<keyword evidence="2" id="KW-0645">Protease</keyword>
<dbReference type="InterPro" id="IPR008979">
    <property type="entry name" value="Galactose-bd-like_sf"/>
</dbReference>
<evidence type="ECO:0000313" key="9">
    <source>
        <dbReference type="Proteomes" id="UP000238762"/>
    </source>
</evidence>
<evidence type="ECO:0000256" key="4">
    <source>
        <dbReference type="ARBA" id="ARBA00022825"/>
    </source>
</evidence>
<name>A0A2T1C4H6_9CYAN</name>
<dbReference type="PANTHER" id="PTHR43806:SF11">
    <property type="entry name" value="CEREVISIN-RELATED"/>
    <property type="match status" value="1"/>
</dbReference>
<comment type="caution">
    <text evidence="5">Lacks conserved residue(s) required for the propagation of feature annotation.</text>
</comment>
<reference evidence="8 9" key="2">
    <citation type="submission" date="2018-03" db="EMBL/GenBank/DDBJ databases">
        <title>The ancient ancestry and fast evolution of plastids.</title>
        <authorList>
            <person name="Moore K.R."/>
            <person name="Magnabosco C."/>
            <person name="Momper L."/>
            <person name="Gold D.A."/>
            <person name="Bosak T."/>
            <person name="Fournier G.P."/>
        </authorList>
    </citation>
    <scope>NUCLEOTIDE SEQUENCE [LARGE SCALE GENOMIC DNA]</scope>
    <source>
        <strain evidence="8 9">CCAP 1448/3</strain>
    </source>
</reference>
<dbReference type="Proteomes" id="UP000238762">
    <property type="component" value="Unassembled WGS sequence"/>
</dbReference>
<evidence type="ECO:0000256" key="6">
    <source>
        <dbReference type="SAM" id="MobiDB-lite"/>
    </source>
</evidence>
<sequence length="610" mass="64765">MACGKADVAQDLNNAALEQIAKSTGVPITRLKIVNSAQFHYPLQGKTTTQFKILDHQSGKIYGISLDDRGKELNSTKLQNNERSIQVAQNGKLAPGLTKKLTNTSSQQQIRVAIWLKEPSSTPQPRPAANGNSPSLVSLKQADEDRAAAIKPVVNSASNKLKNLGFQVKADKNAPVIYSSLTPSQIRQAAKLGEVDQVYEDKQMQPTLDVARATIFAHIPQSQGFTGSGIKVGEIEVGGRINTANPYLAGTVQDLTFSCNNAHADAVAGMIRSTHPTIRGIAPAASLWVGGSCGGWSSELQDRTNAAANWGAQVFNLSLGGDSGRTVDSFARFYDDLVMNRSRSVVIAAGNSGNSGNVGSPAVAYNVIAVGSFDDRNTNSWLDDIISSFSSGVDPISTNGDREKPEISAPGSNIKSTTRVSPWVGSTGSGTSYAAPMVTGVVAQMMQANSSLTSWPEAVKAILMTTAVHNIEGSTRLSELDGAGGTASDRAVNLARNIGGKWGGQSYSCSSATNIDVATFSLTSGVRTRATIAWDNNPSYVNYANQPSADLDLQIVNSVGTVVSSSASWDNNYEIVDFTPSTSGTYKLRVQKHRCDLTPNWLGWSWRQGN</sequence>
<reference evidence="8 9" key="1">
    <citation type="submission" date="2018-02" db="EMBL/GenBank/DDBJ databases">
        <authorList>
            <person name="Cohen D.B."/>
            <person name="Kent A.D."/>
        </authorList>
    </citation>
    <scope>NUCLEOTIDE SEQUENCE [LARGE SCALE GENOMIC DNA]</scope>
    <source>
        <strain evidence="8 9">CCAP 1448/3</strain>
    </source>
</reference>
<gene>
    <name evidence="8" type="ORF">C7B64_09765</name>
</gene>
<organism evidence="8 9">
    <name type="scientific">Merismopedia glauca CCAP 1448/3</name>
    <dbReference type="NCBI Taxonomy" id="1296344"/>
    <lineage>
        <taxon>Bacteria</taxon>
        <taxon>Bacillati</taxon>
        <taxon>Cyanobacteriota</taxon>
        <taxon>Cyanophyceae</taxon>
        <taxon>Synechococcales</taxon>
        <taxon>Merismopediaceae</taxon>
        <taxon>Merismopedia</taxon>
    </lineage>
</organism>
<dbReference type="Gene3D" id="2.60.120.380">
    <property type="match status" value="1"/>
</dbReference>
<dbReference type="PROSITE" id="PS00138">
    <property type="entry name" value="SUBTILASE_SER"/>
    <property type="match status" value="1"/>
</dbReference>
<dbReference type="InterPro" id="IPR036852">
    <property type="entry name" value="Peptidase_S8/S53_dom_sf"/>
</dbReference>
<dbReference type="PANTHER" id="PTHR43806">
    <property type="entry name" value="PEPTIDASE S8"/>
    <property type="match status" value="1"/>
</dbReference>
<evidence type="ECO:0000259" key="7">
    <source>
        <dbReference type="Pfam" id="PF00082"/>
    </source>
</evidence>
<dbReference type="InterPro" id="IPR000209">
    <property type="entry name" value="Peptidase_S8/S53_dom"/>
</dbReference>
<evidence type="ECO:0000256" key="2">
    <source>
        <dbReference type="ARBA" id="ARBA00022670"/>
    </source>
</evidence>
<keyword evidence="4" id="KW-0720">Serine protease</keyword>
<evidence type="ECO:0000313" key="8">
    <source>
        <dbReference type="EMBL" id="PSB03159.1"/>
    </source>
</evidence>
<proteinExistence type="inferred from homology"/>
<dbReference type="SUPFAM" id="SSF52743">
    <property type="entry name" value="Subtilisin-like"/>
    <property type="match status" value="1"/>
</dbReference>
<dbReference type="PROSITE" id="PS51892">
    <property type="entry name" value="SUBTILASE"/>
    <property type="match status" value="1"/>
</dbReference>
<feature type="region of interest" description="Disordered" evidence="6">
    <location>
        <begin position="396"/>
        <end position="421"/>
    </location>
</feature>
<dbReference type="SUPFAM" id="SSF49785">
    <property type="entry name" value="Galactose-binding domain-like"/>
    <property type="match status" value="1"/>
</dbReference>
<feature type="domain" description="Peptidase S8/S53" evidence="7">
    <location>
        <begin position="260"/>
        <end position="484"/>
    </location>
</feature>
<dbReference type="InterPro" id="IPR023828">
    <property type="entry name" value="Peptidase_S8_Ser-AS"/>
</dbReference>
<dbReference type="EMBL" id="PVWJ01000039">
    <property type="protein sequence ID" value="PSB03159.1"/>
    <property type="molecule type" value="Genomic_DNA"/>
</dbReference>
<comment type="similarity">
    <text evidence="1 5">Belongs to the peptidase S8 family.</text>
</comment>
<accession>A0A2T1C4H6</accession>